<keyword evidence="2" id="KW-1185">Reference proteome</keyword>
<dbReference type="AlphaFoldDB" id="A0ABD0K807"/>
<evidence type="ECO:0000313" key="2">
    <source>
        <dbReference type="Proteomes" id="UP001519460"/>
    </source>
</evidence>
<comment type="caution">
    <text evidence="1">The sequence shown here is derived from an EMBL/GenBank/DDBJ whole genome shotgun (WGS) entry which is preliminary data.</text>
</comment>
<reference evidence="1 2" key="1">
    <citation type="journal article" date="2023" name="Sci. Data">
        <title>Genome assembly of the Korean intertidal mud-creeper Batillaria attramentaria.</title>
        <authorList>
            <person name="Patra A.K."/>
            <person name="Ho P.T."/>
            <person name="Jun S."/>
            <person name="Lee S.J."/>
            <person name="Kim Y."/>
            <person name="Won Y.J."/>
        </authorList>
    </citation>
    <scope>NUCLEOTIDE SEQUENCE [LARGE SCALE GENOMIC DNA]</scope>
    <source>
        <strain evidence="1">Wonlab-2016</strain>
    </source>
</reference>
<feature type="non-terminal residue" evidence="1">
    <location>
        <position position="1"/>
    </location>
</feature>
<dbReference type="Proteomes" id="UP001519460">
    <property type="component" value="Unassembled WGS sequence"/>
</dbReference>
<evidence type="ECO:0000313" key="1">
    <source>
        <dbReference type="EMBL" id="KAK7483206.1"/>
    </source>
</evidence>
<protein>
    <submittedName>
        <fullName evidence="1">Uncharacterized protein</fullName>
    </submittedName>
</protein>
<sequence length="132" mass="14697">SGTLLTPRLPRLSARSISHRSCPDLSVNSCQRKTGTDVCRKVQALTNPHETLCHSIPFLRELFQTAKENYKSSVGELPSVAQRFCIQKLTNKYPPTFLTDFFWLSVPATLQLALGSKLGCINATRNGYAVDR</sequence>
<gene>
    <name evidence="1" type="ORF">BaRGS_00025499</name>
</gene>
<dbReference type="EMBL" id="JACVVK020000230">
    <property type="protein sequence ID" value="KAK7483206.1"/>
    <property type="molecule type" value="Genomic_DNA"/>
</dbReference>
<proteinExistence type="predicted"/>
<name>A0ABD0K807_9CAEN</name>
<accession>A0ABD0K807</accession>
<organism evidence="1 2">
    <name type="scientific">Batillaria attramentaria</name>
    <dbReference type="NCBI Taxonomy" id="370345"/>
    <lineage>
        <taxon>Eukaryota</taxon>
        <taxon>Metazoa</taxon>
        <taxon>Spiralia</taxon>
        <taxon>Lophotrochozoa</taxon>
        <taxon>Mollusca</taxon>
        <taxon>Gastropoda</taxon>
        <taxon>Caenogastropoda</taxon>
        <taxon>Sorbeoconcha</taxon>
        <taxon>Cerithioidea</taxon>
        <taxon>Batillariidae</taxon>
        <taxon>Batillaria</taxon>
    </lineage>
</organism>